<dbReference type="Gene3D" id="3.10.20.90">
    <property type="entry name" value="Phosphatidylinositol 3-kinase Catalytic Subunit, Chain A, domain 1"/>
    <property type="match status" value="1"/>
</dbReference>
<keyword evidence="5 7" id="KW-0072">Autophagy</keyword>
<feature type="domain" description="Autophagy protein ATG5 UblA" evidence="11">
    <location>
        <begin position="24"/>
        <end position="85"/>
    </location>
</feature>
<evidence type="ECO:0000259" key="11">
    <source>
        <dbReference type="Pfam" id="PF20638"/>
    </source>
</evidence>
<dbReference type="Gene3D" id="1.10.246.190">
    <property type="entry name" value="Autophagy protein Apg5, helix rich domain"/>
    <property type="match status" value="1"/>
</dbReference>
<dbReference type="GO" id="GO:0034727">
    <property type="term" value="P:piecemeal microautophagy of the nucleus"/>
    <property type="evidence" value="ECO:0007669"/>
    <property type="project" value="TreeGrafter"/>
</dbReference>
<dbReference type="InterPro" id="IPR048940">
    <property type="entry name" value="ATG5_HBR"/>
</dbReference>
<dbReference type="GO" id="GO:0061908">
    <property type="term" value="C:phagophore"/>
    <property type="evidence" value="ECO:0007669"/>
    <property type="project" value="TreeGrafter"/>
</dbReference>
<sequence length="415" mass="46683">QGPFNGPYLTRCMMNPKDKILRKVWHGRIPVCFRLSPEDLPADEPAPPPFFALIPRMTYFPLVIEKAVRQFHSYRASLSGADMSLFMDEARASPRTGQRGQTGAGGETDTNKACASETCSSDDHAVWLEFDTRPLKWHYPVGLLFDLFGSASSLPWEIYIHFENYPSDILLAPPVNRASVKANFMSTIKEADMLKHRGSVVSEMQPRDHLQLWMGLLNGTFEQFWTVNRRFMQPFVQTNPSANPPTRPTLEDQEAENEPGDSPASETVNITSEDSPNLLMATGTRVFRYCPFRLYFSPLSLEKNIQGSERVLLAEEALDPSEGDKNSGTYLPENLPPYVQCLISPFNESGLPITFSDVLESLFASPALSRFGQLHRQDFVFLVHGVRVPETAPGQWIAENLAYADNFVHIVARHL</sequence>
<feature type="non-terminal residue" evidence="12">
    <location>
        <position position="1"/>
    </location>
</feature>
<dbReference type="GO" id="GO:0044233">
    <property type="term" value="C:mitochondria-associated endoplasmic reticulum membrane contact site"/>
    <property type="evidence" value="ECO:0007669"/>
    <property type="project" value="TreeGrafter"/>
</dbReference>
<name>A0A0X3NX78_SCHSO</name>
<evidence type="ECO:0000256" key="8">
    <source>
        <dbReference type="SAM" id="MobiDB-lite"/>
    </source>
</evidence>
<evidence type="ECO:0000259" key="10">
    <source>
        <dbReference type="Pfam" id="PF20637"/>
    </source>
</evidence>
<keyword evidence="3 7" id="KW-1017">Isopeptide bond</keyword>
<feature type="compositionally biased region" description="Polar residues" evidence="8">
    <location>
        <begin position="264"/>
        <end position="275"/>
    </location>
</feature>
<dbReference type="InterPro" id="IPR048939">
    <property type="entry name" value="ATG5_UblA"/>
</dbReference>
<evidence type="ECO:0000256" key="4">
    <source>
        <dbReference type="ARBA" id="ARBA00022843"/>
    </source>
</evidence>
<reference evidence="12" key="1">
    <citation type="submission" date="2016-01" db="EMBL/GenBank/DDBJ databases">
        <title>Reference transcriptome for the parasite Schistocephalus solidus: insights into the molecular evolution of parasitism.</title>
        <authorList>
            <person name="Hebert F.O."/>
            <person name="Grambauer S."/>
            <person name="Barber I."/>
            <person name="Landry C.R."/>
            <person name="Aubin-Horth N."/>
        </authorList>
    </citation>
    <scope>NUCLEOTIDE SEQUENCE</scope>
</reference>
<feature type="region of interest" description="Disordered" evidence="8">
    <location>
        <begin position="236"/>
        <end position="275"/>
    </location>
</feature>
<feature type="domain" description="Autophagy protein ATG5 UblA" evidence="11">
    <location>
        <begin position="119"/>
        <end position="162"/>
    </location>
</feature>
<gene>
    <name evidence="12" type="ORF">TR149284</name>
</gene>
<dbReference type="EMBL" id="GEEE01023719">
    <property type="protein sequence ID" value="JAP39506.1"/>
    <property type="molecule type" value="Transcribed_RNA"/>
</dbReference>
<feature type="domain" description="Autophagy protein ATG5 alpha-helical bundle region" evidence="10">
    <location>
        <begin position="179"/>
        <end position="233"/>
    </location>
</feature>
<dbReference type="PANTHER" id="PTHR13040">
    <property type="entry name" value="AUTOPHAGY PROTEIN 5"/>
    <property type="match status" value="1"/>
</dbReference>
<evidence type="ECO:0000256" key="6">
    <source>
        <dbReference type="ARBA" id="ARBA00023136"/>
    </source>
</evidence>
<comment type="subcellular location">
    <subcellularLocation>
        <location evidence="1 7">Preautophagosomal structure membrane</location>
        <topology evidence="1 7">Peripheral membrane protein</topology>
    </subcellularLocation>
</comment>
<evidence type="ECO:0000256" key="1">
    <source>
        <dbReference type="ARBA" id="ARBA00004623"/>
    </source>
</evidence>
<dbReference type="InterPro" id="IPR042527">
    <property type="entry name" value="Atg5_UblA_dom_sf"/>
</dbReference>
<dbReference type="InterPro" id="IPR007239">
    <property type="entry name" value="Atg5"/>
</dbReference>
<dbReference type="GO" id="GO:0000422">
    <property type="term" value="P:autophagy of mitochondrion"/>
    <property type="evidence" value="ECO:0007669"/>
    <property type="project" value="TreeGrafter"/>
</dbReference>
<keyword evidence="6 7" id="KW-0472">Membrane</keyword>
<dbReference type="GO" id="GO:0005776">
    <property type="term" value="C:autophagosome"/>
    <property type="evidence" value="ECO:0007669"/>
    <property type="project" value="TreeGrafter"/>
</dbReference>
<dbReference type="FunFam" id="1.10.246.190:FF:000001">
    <property type="entry name" value="Autophagy related 5"/>
    <property type="match status" value="1"/>
</dbReference>
<accession>A0A0X3NX78</accession>
<comment type="similarity">
    <text evidence="2 7">Belongs to the ATG5 family.</text>
</comment>
<dbReference type="GO" id="GO:0006995">
    <property type="term" value="P:cellular response to nitrogen starvation"/>
    <property type="evidence" value="ECO:0007669"/>
    <property type="project" value="TreeGrafter"/>
</dbReference>
<dbReference type="Gene3D" id="3.10.20.620">
    <property type="match status" value="2"/>
</dbReference>
<dbReference type="Pfam" id="PF04106">
    <property type="entry name" value="ATG5_UblB"/>
    <property type="match status" value="1"/>
</dbReference>
<organism evidence="12">
    <name type="scientific">Schistocephalus solidus</name>
    <name type="common">Tapeworm</name>
    <dbReference type="NCBI Taxonomy" id="70667"/>
    <lineage>
        <taxon>Eukaryota</taxon>
        <taxon>Metazoa</taxon>
        <taxon>Spiralia</taxon>
        <taxon>Lophotrochozoa</taxon>
        <taxon>Platyhelminthes</taxon>
        <taxon>Cestoda</taxon>
        <taxon>Eucestoda</taxon>
        <taxon>Diphyllobothriidea</taxon>
        <taxon>Diphyllobothriidae</taxon>
        <taxon>Schistocephalus</taxon>
    </lineage>
</organism>
<comment type="subunit">
    <text evidence="7">Conjugated with ATG12.</text>
</comment>
<dbReference type="AlphaFoldDB" id="A0A0X3NX78"/>
<protein>
    <recommendedName>
        <fullName evidence="7">Autophagy protein 5</fullName>
    </recommendedName>
</protein>
<keyword evidence="4 7" id="KW-0832">Ubl conjugation</keyword>
<dbReference type="PANTHER" id="PTHR13040:SF2">
    <property type="entry name" value="AUTOPHAGY PROTEIN 5"/>
    <property type="match status" value="1"/>
</dbReference>
<evidence type="ECO:0000256" key="5">
    <source>
        <dbReference type="ARBA" id="ARBA00023006"/>
    </source>
</evidence>
<feature type="region of interest" description="Disordered" evidence="8">
    <location>
        <begin position="91"/>
        <end position="110"/>
    </location>
</feature>
<dbReference type="Pfam" id="PF20638">
    <property type="entry name" value="ATG5_UblA"/>
    <property type="match status" value="2"/>
</dbReference>
<evidence type="ECO:0000256" key="7">
    <source>
        <dbReference type="RuleBase" id="RU361202"/>
    </source>
</evidence>
<feature type="domain" description="Autophagy protein ATG5 UblB" evidence="9">
    <location>
        <begin position="330"/>
        <end position="411"/>
    </location>
</feature>
<proteinExistence type="inferred from homology"/>
<dbReference type="GO" id="GO:0034274">
    <property type="term" value="C:Atg12-Atg5-Atg16 complex"/>
    <property type="evidence" value="ECO:0007669"/>
    <property type="project" value="TreeGrafter"/>
</dbReference>
<dbReference type="GO" id="GO:0019776">
    <property type="term" value="F:Atg8-family ligase activity"/>
    <property type="evidence" value="ECO:0007669"/>
    <property type="project" value="TreeGrafter"/>
</dbReference>
<dbReference type="InterPro" id="IPR042526">
    <property type="entry name" value="Atg5_HR"/>
</dbReference>
<comment type="function">
    <text evidence="7">Involved in autophagic vesicle formation.</text>
</comment>
<evidence type="ECO:0000313" key="12">
    <source>
        <dbReference type="EMBL" id="JAP39506.1"/>
    </source>
</evidence>
<dbReference type="Pfam" id="PF20637">
    <property type="entry name" value="ATG5_HBR"/>
    <property type="match status" value="1"/>
</dbReference>
<evidence type="ECO:0000256" key="3">
    <source>
        <dbReference type="ARBA" id="ARBA00022499"/>
    </source>
</evidence>
<evidence type="ECO:0000259" key="9">
    <source>
        <dbReference type="Pfam" id="PF04106"/>
    </source>
</evidence>
<dbReference type="GO" id="GO:0007033">
    <property type="term" value="P:vacuole organization"/>
    <property type="evidence" value="ECO:0007669"/>
    <property type="project" value="UniProtKB-ARBA"/>
</dbReference>
<dbReference type="InterPro" id="IPR048318">
    <property type="entry name" value="ATG5_UblB"/>
</dbReference>
<evidence type="ECO:0000256" key="2">
    <source>
        <dbReference type="ARBA" id="ARBA00006910"/>
    </source>
</evidence>
<dbReference type="GO" id="GO:0034045">
    <property type="term" value="C:phagophore assembly site membrane"/>
    <property type="evidence" value="ECO:0007669"/>
    <property type="project" value="UniProtKB-SubCell"/>
</dbReference>